<feature type="region of interest" description="Disordered" evidence="2">
    <location>
        <begin position="1"/>
        <end position="33"/>
    </location>
</feature>
<name>C1E0Q5_MICCC</name>
<dbReference type="Proteomes" id="UP000002009">
    <property type="component" value="Chromosome 3"/>
</dbReference>
<protein>
    <recommendedName>
        <fullName evidence="4">EF-hand domain-containing protein</fullName>
    </recommendedName>
</protein>
<dbReference type="OrthoDB" id="26525at2759"/>
<reference evidence="5 6" key="1">
    <citation type="journal article" date="2009" name="Science">
        <title>Green evolution and dynamic adaptations revealed by genomes of the marine picoeukaryotes Micromonas.</title>
        <authorList>
            <person name="Worden A.Z."/>
            <person name="Lee J.H."/>
            <person name="Mock T."/>
            <person name="Rouze P."/>
            <person name="Simmons M.P."/>
            <person name="Aerts A.L."/>
            <person name="Allen A.E."/>
            <person name="Cuvelier M.L."/>
            <person name="Derelle E."/>
            <person name="Everett M.V."/>
            <person name="Foulon E."/>
            <person name="Grimwood J."/>
            <person name="Gundlach H."/>
            <person name="Henrissat B."/>
            <person name="Napoli C."/>
            <person name="McDonald S.M."/>
            <person name="Parker M.S."/>
            <person name="Rombauts S."/>
            <person name="Salamov A."/>
            <person name="Von Dassow P."/>
            <person name="Badger J.H."/>
            <person name="Coutinho P.M."/>
            <person name="Demir E."/>
            <person name="Dubchak I."/>
            <person name="Gentemann C."/>
            <person name="Eikrem W."/>
            <person name="Gready J.E."/>
            <person name="John U."/>
            <person name="Lanier W."/>
            <person name="Lindquist E.A."/>
            <person name="Lucas S."/>
            <person name="Mayer K.F."/>
            <person name="Moreau H."/>
            <person name="Not F."/>
            <person name="Otillar R."/>
            <person name="Panaud O."/>
            <person name="Pangilinan J."/>
            <person name="Paulsen I."/>
            <person name="Piegu B."/>
            <person name="Poliakov A."/>
            <person name="Robbens S."/>
            <person name="Schmutz J."/>
            <person name="Toulza E."/>
            <person name="Wyss T."/>
            <person name="Zelensky A."/>
            <person name="Zhou K."/>
            <person name="Armbrust E.V."/>
            <person name="Bhattacharya D."/>
            <person name="Goodenough U.W."/>
            <person name="Van de Peer Y."/>
            <person name="Grigoriev I.V."/>
        </authorList>
    </citation>
    <scope>NUCLEOTIDE SEQUENCE [LARGE SCALE GENOMIC DNA]</scope>
    <source>
        <strain evidence="6">RCC299 / NOUM17</strain>
    </source>
</reference>
<keyword evidence="3" id="KW-0472">Membrane</keyword>
<feature type="transmembrane region" description="Helical" evidence="3">
    <location>
        <begin position="284"/>
        <end position="306"/>
    </location>
</feature>
<dbReference type="KEGG" id="mis:MICPUN_56600"/>
<accession>C1E0Q5</accession>
<dbReference type="InterPro" id="IPR011992">
    <property type="entry name" value="EF-hand-dom_pair"/>
</dbReference>
<dbReference type="Gene3D" id="1.10.238.10">
    <property type="entry name" value="EF-hand"/>
    <property type="match status" value="1"/>
</dbReference>
<dbReference type="InParanoid" id="C1E0Q5"/>
<dbReference type="GO" id="GO:0005509">
    <property type="term" value="F:calcium ion binding"/>
    <property type="evidence" value="ECO:0007669"/>
    <property type="project" value="InterPro"/>
</dbReference>
<dbReference type="PROSITE" id="PS00018">
    <property type="entry name" value="EF_HAND_1"/>
    <property type="match status" value="1"/>
</dbReference>
<evidence type="ECO:0000313" key="6">
    <source>
        <dbReference type="Proteomes" id="UP000002009"/>
    </source>
</evidence>
<organism evidence="5 6">
    <name type="scientific">Micromonas commoda (strain RCC299 / NOUM17 / CCMP2709)</name>
    <name type="common">Picoplanktonic green alga</name>
    <dbReference type="NCBI Taxonomy" id="296587"/>
    <lineage>
        <taxon>Eukaryota</taxon>
        <taxon>Viridiplantae</taxon>
        <taxon>Chlorophyta</taxon>
        <taxon>Mamiellophyceae</taxon>
        <taxon>Mamiellales</taxon>
        <taxon>Mamiellaceae</taxon>
        <taxon>Micromonas</taxon>
    </lineage>
</organism>
<evidence type="ECO:0000313" key="5">
    <source>
        <dbReference type="EMBL" id="ACO62043.1"/>
    </source>
</evidence>
<dbReference type="SUPFAM" id="SSF47473">
    <property type="entry name" value="EF-hand"/>
    <property type="match status" value="1"/>
</dbReference>
<dbReference type="EMBL" id="CP001324">
    <property type="protein sequence ID" value="ACO62043.1"/>
    <property type="molecule type" value="Genomic_DNA"/>
</dbReference>
<dbReference type="RefSeq" id="XP_002500785.1">
    <property type="nucleotide sequence ID" value="XM_002500739.1"/>
</dbReference>
<dbReference type="InterPro" id="IPR002048">
    <property type="entry name" value="EF_hand_dom"/>
</dbReference>
<keyword evidence="6" id="KW-1185">Reference proteome</keyword>
<keyword evidence="3" id="KW-1133">Transmembrane helix</keyword>
<keyword evidence="3" id="KW-0812">Transmembrane</keyword>
<dbReference type="AlphaFoldDB" id="C1E0Q5"/>
<dbReference type="InterPro" id="IPR018247">
    <property type="entry name" value="EF_Hand_1_Ca_BS"/>
</dbReference>
<gene>
    <name evidence="5" type="ORF">MICPUN_56600</name>
</gene>
<dbReference type="GeneID" id="8241974"/>
<evidence type="ECO:0000259" key="4">
    <source>
        <dbReference type="PROSITE" id="PS50222"/>
    </source>
</evidence>
<feature type="compositionally biased region" description="Basic and acidic residues" evidence="2">
    <location>
        <begin position="20"/>
        <end position="33"/>
    </location>
</feature>
<keyword evidence="1" id="KW-0106">Calcium</keyword>
<sequence>MEGAPIDEAPASGQEPVGAPHEENPPHNDDNPVTKLFKDMGTKVKNVVAAVERMEEEVIDDKTVNDKVKAIQHTRNVKTLRQMWIDLILSKEFTTIIDQVFDKCCKLNDDDGDGHEGDGKLDRTELGAAMTMLWERLDQKTGGGKKLPRIKESEETVLRRYDADSDGHLDRDEFHGFARTYFSRVEWSSWRVACHGATKGFGFYVAQRMLLQPAIGMVKTAVGPIVKAKIQKALESGAASVLRGSLRKVKYAVKRPLAKTNNAEGKAILEEELMEMRAKARAKLVALVKSVAICCVGGSVGAVAGWL</sequence>
<feature type="domain" description="EF-hand" evidence="4">
    <location>
        <begin position="149"/>
        <end position="184"/>
    </location>
</feature>
<evidence type="ECO:0000256" key="2">
    <source>
        <dbReference type="SAM" id="MobiDB-lite"/>
    </source>
</evidence>
<evidence type="ECO:0000256" key="1">
    <source>
        <dbReference type="ARBA" id="ARBA00022837"/>
    </source>
</evidence>
<dbReference type="PROSITE" id="PS50222">
    <property type="entry name" value="EF_HAND_2"/>
    <property type="match status" value="1"/>
</dbReference>
<evidence type="ECO:0000256" key="3">
    <source>
        <dbReference type="SAM" id="Phobius"/>
    </source>
</evidence>
<proteinExistence type="predicted"/>